<keyword evidence="2" id="KW-0732">Signal</keyword>
<evidence type="ECO:0000256" key="5">
    <source>
        <dbReference type="ARBA" id="ARBA00023180"/>
    </source>
</evidence>
<protein>
    <recommendedName>
        <fullName evidence="6">Lipase</fullName>
    </recommendedName>
</protein>
<dbReference type="Proteomes" id="UP001307889">
    <property type="component" value="Chromosome 14"/>
</dbReference>
<evidence type="ECO:0000259" key="7">
    <source>
        <dbReference type="Pfam" id="PF00561"/>
    </source>
</evidence>
<name>A0ABN7BEM6_9HEMI</name>
<proteinExistence type="inferred from homology"/>
<organism evidence="8 9">
    <name type="scientific">Nesidiocoris tenuis</name>
    <dbReference type="NCBI Taxonomy" id="355587"/>
    <lineage>
        <taxon>Eukaryota</taxon>
        <taxon>Metazoa</taxon>
        <taxon>Ecdysozoa</taxon>
        <taxon>Arthropoda</taxon>
        <taxon>Hexapoda</taxon>
        <taxon>Insecta</taxon>
        <taxon>Pterygota</taxon>
        <taxon>Neoptera</taxon>
        <taxon>Paraneoptera</taxon>
        <taxon>Hemiptera</taxon>
        <taxon>Heteroptera</taxon>
        <taxon>Panheteroptera</taxon>
        <taxon>Cimicomorpha</taxon>
        <taxon>Miridae</taxon>
        <taxon>Dicyphina</taxon>
        <taxon>Nesidiocoris</taxon>
    </lineage>
</organism>
<evidence type="ECO:0000256" key="1">
    <source>
        <dbReference type="ARBA" id="ARBA00010701"/>
    </source>
</evidence>
<dbReference type="InterPro" id="IPR029058">
    <property type="entry name" value="AB_hydrolase_fold"/>
</dbReference>
<accession>A0ABN7BEM6</accession>
<keyword evidence="3 6" id="KW-0442">Lipid degradation</keyword>
<dbReference type="InterPro" id="IPR025483">
    <property type="entry name" value="Lipase_euk"/>
</dbReference>
<keyword evidence="4" id="KW-0443">Lipid metabolism</keyword>
<sequence>MPPDRRRCAAVTAAAASVAVWLWLARLTDGRLSTAHQQNPDPDFRPYLLSTCQRVEARGQACERREVRTEDGYLLALHRVHSRGLGYGPPVLFIHGLLSASDQWLIYGRDHDLASILADKGYDVWLGDLRGNVYSRMHVRLSPDDPQFWDFSFHEHGYYDIPAMVDYIRLSTGHKSIFYVGYSLGGTTFLVMGASRPDYNRKIRAGVIIAPYIYSPPHLTKVMEIAFRVMASVMRQWRTLRVFEVFPRSNTTLAINQLFCQPKSKFMPICRQVYDHIFGLSNELNENLLLDVISTFRAGSSAKTLYHCLQVMYSNSLRYYDYESEENLIKYGTPEPPEYNLSKITAPVSIHYSLQDFFVNKENVERLSKRLPNLIGKFAVSSASFNHMDFMIGKHARELVYEDIFNIISNSSFH</sequence>
<dbReference type="InterPro" id="IPR000073">
    <property type="entry name" value="AB_hydrolase_1"/>
</dbReference>
<evidence type="ECO:0000313" key="8">
    <source>
        <dbReference type="EMBL" id="BET02305.1"/>
    </source>
</evidence>
<comment type="similarity">
    <text evidence="1 6">Belongs to the AB hydrolase superfamily. Lipase family.</text>
</comment>
<feature type="domain" description="AB hydrolase-1" evidence="7">
    <location>
        <begin position="89"/>
        <end position="237"/>
    </location>
</feature>
<reference evidence="8 9" key="1">
    <citation type="submission" date="2023-09" db="EMBL/GenBank/DDBJ databases">
        <title>Nesidiocoris tenuis whole genome shotgun sequence.</title>
        <authorList>
            <person name="Shibata T."/>
            <person name="Shimoda M."/>
            <person name="Kobayashi T."/>
            <person name="Uehara T."/>
        </authorList>
    </citation>
    <scope>NUCLEOTIDE SEQUENCE [LARGE SCALE GENOMIC DNA]</scope>
    <source>
        <strain evidence="8 9">Japan</strain>
    </source>
</reference>
<keyword evidence="5" id="KW-0325">Glycoprotein</keyword>
<evidence type="ECO:0000256" key="6">
    <source>
        <dbReference type="PIRNR" id="PIRNR000862"/>
    </source>
</evidence>
<dbReference type="PANTHER" id="PTHR11005">
    <property type="entry name" value="LYSOSOMAL ACID LIPASE-RELATED"/>
    <property type="match status" value="1"/>
</dbReference>
<dbReference type="SUPFAM" id="SSF53474">
    <property type="entry name" value="alpha/beta-Hydrolases"/>
    <property type="match status" value="1"/>
</dbReference>
<dbReference type="Pfam" id="PF00561">
    <property type="entry name" value="Abhydrolase_1"/>
    <property type="match status" value="1"/>
</dbReference>
<evidence type="ECO:0000256" key="4">
    <source>
        <dbReference type="ARBA" id="ARBA00023098"/>
    </source>
</evidence>
<evidence type="ECO:0000256" key="3">
    <source>
        <dbReference type="ARBA" id="ARBA00022963"/>
    </source>
</evidence>
<dbReference type="Gene3D" id="3.40.50.1820">
    <property type="entry name" value="alpha/beta hydrolase"/>
    <property type="match status" value="1"/>
</dbReference>
<keyword evidence="6" id="KW-0378">Hydrolase</keyword>
<evidence type="ECO:0000313" key="9">
    <source>
        <dbReference type="Proteomes" id="UP001307889"/>
    </source>
</evidence>
<dbReference type="PIRSF" id="PIRSF000862">
    <property type="entry name" value="Steryl_ester_lip"/>
    <property type="match status" value="1"/>
</dbReference>
<keyword evidence="9" id="KW-1185">Reference proteome</keyword>
<gene>
    <name evidence="8" type="ORF">NTJ_15123</name>
</gene>
<dbReference type="EMBL" id="AP028922">
    <property type="protein sequence ID" value="BET02305.1"/>
    <property type="molecule type" value="Genomic_DNA"/>
</dbReference>
<evidence type="ECO:0000256" key="2">
    <source>
        <dbReference type="ARBA" id="ARBA00022729"/>
    </source>
</evidence>